<feature type="transmembrane region" description="Helical" evidence="15">
    <location>
        <begin position="633"/>
        <end position="657"/>
    </location>
</feature>
<evidence type="ECO:0000256" key="12">
    <source>
        <dbReference type="ARBA" id="ARBA00023136"/>
    </source>
</evidence>
<dbReference type="GO" id="GO:0036503">
    <property type="term" value="P:ERAD pathway"/>
    <property type="evidence" value="ECO:0007669"/>
    <property type="project" value="TreeGrafter"/>
</dbReference>
<keyword evidence="11 15" id="KW-1133">Transmembrane helix</keyword>
<feature type="transmembrane region" description="Helical" evidence="15">
    <location>
        <begin position="846"/>
        <end position="866"/>
    </location>
</feature>
<dbReference type="PROSITE" id="PS51292">
    <property type="entry name" value="ZF_RING_CH"/>
    <property type="match status" value="1"/>
</dbReference>
<feature type="transmembrane region" description="Helical" evidence="15">
    <location>
        <begin position="157"/>
        <end position="181"/>
    </location>
</feature>
<organism evidence="18">
    <name type="scientific">Compsopogon caeruleus</name>
    <dbReference type="NCBI Taxonomy" id="31354"/>
    <lineage>
        <taxon>Eukaryota</taxon>
        <taxon>Rhodophyta</taxon>
        <taxon>Compsopogonophyceae</taxon>
        <taxon>Compsopogonales</taxon>
        <taxon>Compsopogonaceae</taxon>
        <taxon>Compsopogon</taxon>
    </lineage>
</organism>
<evidence type="ECO:0000256" key="10">
    <source>
        <dbReference type="ARBA" id="ARBA00022833"/>
    </source>
</evidence>
<dbReference type="InterPro" id="IPR011016">
    <property type="entry name" value="Znf_RING-CH"/>
</dbReference>
<comment type="pathway">
    <text evidence="3">Protein modification; protein ubiquitination.</text>
</comment>
<accession>A0A7S1XCM2</accession>
<dbReference type="Gene3D" id="3.30.40.10">
    <property type="entry name" value="Zinc/RING finger domain, C3HC4 (zinc finger)"/>
    <property type="match status" value="1"/>
</dbReference>
<feature type="transmembrane region" description="Helical" evidence="15">
    <location>
        <begin position="278"/>
        <end position="296"/>
    </location>
</feature>
<feature type="transmembrane region" description="Helical" evidence="15">
    <location>
        <begin position="718"/>
        <end position="741"/>
    </location>
</feature>
<keyword evidence="10" id="KW-0862">Zinc</keyword>
<dbReference type="GO" id="GO:0005789">
    <property type="term" value="C:endoplasmic reticulum membrane"/>
    <property type="evidence" value="ECO:0007669"/>
    <property type="project" value="TreeGrafter"/>
</dbReference>
<evidence type="ECO:0000256" key="15">
    <source>
        <dbReference type="SAM" id="Phobius"/>
    </source>
</evidence>
<feature type="transmembrane region" description="Helical" evidence="15">
    <location>
        <begin position="346"/>
        <end position="365"/>
    </location>
</feature>
<evidence type="ECO:0000256" key="9">
    <source>
        <dbReference type="ARBA" id="ARBA00022786"/>
    </source>
</evidence>
<dbReference type="SMART" id="SM00744">
    <property type="entry name" value="RINGv"/>
    <property type="match status" value="1"/>
</dbReference>
<dbReference type="PANTHER" id="PTHR13145:SF0">
    <property type="entry name" value="E3 UBIQUITIN-PROTEIN LIGASE MARCHF6"/>
    <property type="match status" value="1"/>
</dbReference>
<evidence type="ECO:0000256" key="5">
    <source>
        <dbReference type="ARBA" id="ARBA00022679"/>
    </source>
</evidence>
<dbReference type="GO" id="GO:0061630">
    <property type="term" value="F:ubiquitin protein ligase activity"/>
    <property type="evidence" value="ECO:0007669"/>
    <property type="project" value="UniProtKB-EC"/>
</dbReference>
<dbReference type="PROSITE" id="PS50089">
    <property type="entry name" value="ZF_RING_2"/>
    <property type="match status" value="1"/>
</dbReference>
<keyword evidence="9" id="KW-0833">Ubl conjugation pathway</keyword>
<dbReference type="InterPro" id="IPR013083">
    <property type="entry name" value="Znf_RING/FYVE/PHD"/>
</dbReference>
<feature type="transmembrane region" description="Helical" evidence="15">
    <location>
        <begin position="537"/>
        <end position="557"/>
    </location>
</feature>
<dbReference type="AlphaFoldDB" id="A0A7S1XCM2"/>
<evidence type="ECO:0000256" key="6">
    <source>
        <dbReference type="ARBA" id="ARBA00022692"/>
    </source>
</evidence>
<evidence type="ECO:0000256" key="14">
    <source>
        <dbReference type="SAM" id="MobiDB-lite"/>
    </source>
</evidence>
<feature type="transmembrane region" description="Helical" evidence="15">
    <location>
        <begin position="440"/>
        <end position="460"/>
    </location>
</feature>
<evidence type="ECO:0000256" key="11">
    <source>
        <dbReference type="ARBA" id="ARBA00022989"/>
    </source>
</evidence>
<feature type="compositionally biased region" description="Basic and acidic residues" evidence="14">
    <location>
        <begin position="1"/>
        <end position="15"/>
    </location>
</feature>
<feature type="region of interest" description="Disordered" evidence="14">
    <location>
        <begin position="1"/>
        <end position="24"/>
    </location>
</feature>
<sequence>MLVEPEWRTGEDPPDHSPGVVAQTEEDENECRICRGTEEEDRRLFFPCKCSGSIRYIHEDCLVRWLSQSRSNRCELCGHEFKFEPVYRSDAPSVLSATEFALGILARLRKTAYSLVRVATAGFVWLLCLPLGTCWTWRTFFLRRVGDLPNVFRDWSIQSLCADVLYGAALSALVVIIFFGVSSLRDHLSLDHLEEGLNPVSYEEEETEHQTDGDTIDEDPLLIVDQTQEPEGNIRLEHNRDGGAFLGLFEFDVEEVPLEEVIGLEGPVRNLFDNAGTFLISNAFVLSLLVFLPLLLGRMTLKLTLLQTHIGLLDQQNWLNSLNLRSNDAYSIIDRCESSELCTVGLGYSVLGLCSILFVSLSHSLRRRYPIFNSTAARQTLLLLQYMGMFIKVVVLIILEFGLFPLGCGWWLDICLLDFVGVDLASRRQFLHQNPWASFMAHWVLGIFFMVGVALFVSLLREVLRPSLLSFLRNPDDPDFHPFKELVEKPLVSHARRILFAVTIYIPAIVVMIYFPTQLCLVLFPSVFPYKLRFNDPLIIPADALLFHICVLFANSVRFVHPRTLFKSLVIAWIRTVSKLLGLQGMVLREDLVAEREEQGGSQGGDLGEATSALHETDPARTVSRSVYFRASVMLILAWITSTSLGCGLISLPTIWGRWLFRFLGIGISHDIYNSGLGLYAIWAVLELTMHLHHYLVENDMLSAVVLWSKWLVFGAKCLLLWSLWFGAIPLAFGILLEFTFLVPARVRPEESAYLPIYRDWALGLAFVRLWVRLVLHGFFNDGWREKLERIGIDRFGQMGENFSEALLEVILPLLARILLPLSLPFVVSFGWLPSLGYGTFECMKIFRASYVIQFLLVLYVLMFSWMQKIVLSLHDAIRDDRYLIGRRLYNLTDA</sequence>
<keyword evidence="6 15" id="KW-0812">Transmembrane</keyword>
<keyword evidence="8 13" id="KW-0863">Zinc-finger</keyword>
<dbReference type="FunFam" id="3.30.40.10:FF:000287">
    <property type="entry name" value="RING finger membrane protein"/>
    <property type="match status" value="1"/>
</dbReference>
<feature type="domain" description="RING-type" evidence="16">
    <location>
        <begin position="31"/>
        <end position="77"/>
    </location>
</feature>
<dbReference type="Pfam" id="PF23113">
    <property type="entry name" value="MARCHF6_C"/>
    <property type="match status" value="1"/>
</dbReference>
<evidence type="ECO:0000256" key="2">
    <source>
        <dbReference type="ARBA" id="ARBA00004141"/>
    </source>
</evidence>
<dbReference type="Pfam" id="PF12906">
    <property type="entry name" value="RINGv"/>
    <property type="match status" value="1"/>
</dbReference>
<evidence type="ECO:0000259" key="17">
    <source>
        <dbReference type="PROSITE" id="PS51292"/>
    </source>
</evidence>
<feature type="transmembrane region" description="Helical" evidence="15">
    <location>
        <begin position="814"/>
        <end position="834"/>
    </location>
</feature>
<dbReference type="EMBL" id="HBGH01003646">
    <property type="protein sequence ID" value="CAD9229337.1"/>
    <property type="molecule type" value="Transcribed_RNA"/>
</dbReference>
<keyword evidence="5" id="KW-0808">Transferase</keyword>
<gene>
    <name evidence="18" type="ORF">CCAE0312_LOCUS1989</name>
</gene>
<comment type="catalytic activity">
    <reaction evidence="1">
        <text>S-ubiquitinyl-[E2 ubiquitin-conjugating enzyme]-L-cysteine + [acceptor protein]-L-lysine = [E2 ubiquitin-conjugating enzyme]-L-cysteine + N(6)-ubiquitinyl-[acceptor protein]-L-lysine.</text>
        <dbReference type="EC" id="2.3.2.27"/>
    </reaction>
</comment>
<dbReference type="GO" id="GO:0008270">
    <property type="term" value="F:zinc ion binding"/>
    <property type="evidence" value="ECO:0007669"/>
    <property type="project" value="UniProtKB-KW"/>
</dbReference>
<reference evidence="18" key="1">
    <citation type="submission" date="2021-01" db="EMBL/GenBank/DDBJ databases">
        <authorList>
            <person name="Corre E."/>
            <person name="Pelletier E."/>
            <person name="Niang G."/>
            <person name="Scheremetjew M."/>
            <person name="Finn R."/>
            <person name="Kale V."/>
            <person name="Holt S."/>
            <person name="Cochrane G."/>
            <person name="Meng A."/>
            <person name="Brown T."/>
            <person name="Cohen L."/>
        </authorList>
    </citation>
    <scope>NUCLEOTIDE SEQUENCE</scope>
    <source>
        <strain evidence="18">SAG 36.94</strain>
    </source>
</reference>
<evidence type="ECO:0000256" key="8">
    <source>
        <dbReference type="ARBA" id="ARBA00022771"/>
    </source>
</evidence>
<dbReference type="SUPFAM" id="SSF57850">
    <property type="entry name" value="RING/U-box"/>
    <property type="match status" value="1"/>
</dbReference>
<feature type="transmembrane region" description="Helical" evidence="15">
    <location>
        <begin position="498"/>
        <end position="517"/>
    </location>
</feature>
<evidence type="ECO:0000256" key="3">
    <source>
        <dbReference type="ARBA" id="ARBA00004906"/>
    </source>
</evidence>
<proteinExistence type="predicted"/>
<feature type="transmembrane region" description="Helical" evidence="15">
    <location>
        <begin position="115"/>
        <end position="137"/>
    </location>
</feature>
<keyword evidence="7" id="KW-0479">Metal-binding</keyword>
<feature type="domain" description="RING-CH-type" evidence="17">
    <location>
        <begin position="23"/>
        <end position="84"/>
    </location>
</feature>
<dbReference type="InterPro" id="IPR056521">
    <property type="entry name" value="MARCHF6-like_C"/>
</dbReference>
<name>A0A7S1XCM2_9RHOD</name>
<dbReference type="CDD" id="cd16702">
    <property type="entry name" value="RING_CH-C4HC3_MARCH6"/>
    <property type="match status" value="1"/>
</dbReference>
<dbReference type="EC" id="2.3.2.27" evidence="4"/>
<evidence type="ECO:0000256" key="7">
    <source>
        <dbReference type="ARBA" id="ARBA00022723"/>
    </source>
</evidence>
<evidence type="ECO:0000256" key="13">
    <source>
        <dbReference type="PROSITE-ProRule" id="PRU00175"/>
    </source>
</evidence>
<feature type="transmembrane region" description="Helical" evidence="15">
    <location>
        <begin position="386"/>
        <end position="412"/>
    </location>
</feature>
<dbReference type="InterPro" id="IPR001841">
    <property type="entry name" value="Znf_RING"/>
</dbReference>
<evidence type="ECO:0000256" key="1">
    <source>
        <dbReference type="ARBA" id="ARBA00000900"/>
    </source>
</evidence>
<evidence type="ECO:0000259" key="16">
    <source>
        <dbReference type="PROSITE" id="PS50089"/>
    </source>
</evidence>
<evidence type="ECO:0000313" key="18">
    <source>
        <dbReference type="EMBL" id="CAD9229337.1"/>
    </source>
</evidence>
<evidence type="ECO:0000256" key="4">
    <source>
        <dbReference type="ARBA" id="ARBA00012483"/>
    </source>
</evidence>
<protein>
    <recommendedName>
        <fullName evidence="4">RING-type E3 ubiquitin transferase</fullName>
        <ecNumber evidence="4">2.3.2.27</ecNumber>
    </recommendedName>
</protein>
<keyword evidence="12 15" id="KW-0472">Membrane</keyword>
<dbReference type="PANTHER" id="PTHR13145">
    <property type="entry name" value="SSM4 PROTEIN"/>
    <property type="match status" value="1"/>
</dbReference>
<comment type="subcellular location">
    <subcellularLocation>
        <location evidence="2">Membrane</location>
        <topology evidence="2">Multi-pass membrane protein</topology>
    </subcellularLocation>
</comment>